<dbReference type="HOGENOM" id="CLU_454574_0_0_1"/>
<dbReference type="GO" id="GO:0008168">
    <property type="term" value="F:methyltransferase activity"/>
    <property type="evidence" value="ECO:0007669"/>
    <property type="project" value="UniProtKB-KW"/>
</dbReference>
<organism evidence="2 3">
    <name type="scientific">Tetrahymena thermophila (strain SB210)</name>
    <dbReference type="NCBI Taxonomy" id="312017"/>
    <lineage>
        <taxon>Eukaryota</taxon>
        <taxon>Sar</taxon>
        <taxon>Alveolata</taxon>
        <taxon>Ciliophora</taxon>
        <taxon>Intramacronucleata</taxon>
        <taxon>Oligohymenophorea</taxon>
        <taxon>Hymenostomatida</taxon>
        <taxon>Tetrahymenina</taxon>
        <taxon>Tetrahymenidae</taxon>
        <taxon>Tetrahymena</taxon>
    </lineage>
</organism>
<dbReference type="OrthoDB" id="10251234at2759"/>
<proteinExistence type="predicted"/>
<feature type="compositionally biased region" description="Polar residues" evidence="1">
    <location>
        <begin position="60"/>
        <end position="69"/>
    </location>
</feature>
<feature type="compositionally biased region" description="Basic and acidic residues" evidence="1">
    <location>
        <begin position="37"/>
        <end position="51"/>
    </location>
</feature>
<accession>Q22E68</accession>
<evidence type="ECO:0000313" key="3">
    <source>
        <dbReference type="Proteomes" id="UP000009168"/>
    </source>
</evidence>
<dbReference type="EMBL" id="GG662758">
    <property type="protein sequence ID" value="EAR83546.1"/>
    <property type="molecule type" value="Genomic_DNA"/>
</dbReference>
<keyword evidence="2" id="KW-0489">Methyltransferase</keyword>
<dbReference type="RefSeq" id="XP_001031209.1">
    <property type="nucleotide sequence ID" value="XM_001031209.1"/>
</dbReference>
<dbReference type="eggNOG" id="KOG3673">
    <property type="taxonomic scope" value="Eukaryota"/>
</dbReference>
<name>Q22E68_TETTS</name>
<sequence length="601" mass="71533">MSVPDLFDDSNRYYKEAVDDPLKIIEPLGMSFFNNRNNDKRPNPSDDQHKDRSPHKKIHSSNNEYQPNTHLAKKGNLKKLTGILFSKDEQLEKITYNRVQSIRTDMPFLEKIRTEQLKEQKNLIVDTHFKNSVTNFDRQEYIKQYNLIVDQIKMEQYSNLKVIKCQNLLKILTGFVKKNSQVSTFYHVYGSFENIGYIEYLKKDIELNMTTSILSVWLQNTPKLQNIKNSPNYHEIDMYIKETQDFNIDSGESVKSYINTLKEQAQEQDFSFEGFDLYLGLRSCPNVEGYLQQEKQCQKRMIFDLTMICNLLADQQNCVIKFYHTFSIRTLMILYLFSKIFQTVVMSKPRTSSFASNARYLHCTNFKIDIGRKMGEMFLEKYDEYIQDNLLFDLRILTQDTKFSGNFIEKFLQNLLRQQIDYFECDEVVNRKYADIVKQELKSIFSELYYKDITEKFQIEDLSLKRDLGIKEMNLDEARKQIEKYGQEQSQKEQQQDNPQTDQKQQKQNQPQFSDSEEDDEENKKNNESSFTNQFIENRRKKEEEERLKLEQQKDEKQRQNNVPPPKKDPNVINQIVDRDLNETKNFFKGLVPSFLIKKKK</sequence>
<dbReference type="OMA" id="MICNLLA"/>
<feature type="region of interest" description="Disordered" evidence="1">
    <location>
        <begin position="483"/>
        <end position="573"/>
    </location>
</feature>
<dbReference type="GO" id="GO:0032259">
    <property type="term" value="P:methylation"/>
    <property type="evidence" value="ECO:0007669"/>
    <property type="project" value="UniProtKB-KW"/>
</dbReference>
<keyword evidence="2" id="KW-0808">Transferase</keyword>
<evidence type="ECO:0000313" key="2">
    <source>
        <dbReference type="EMBL" id="EAR83546.1"/>
    </source>
</evidence>
<dbReference type="STRING" id="312017.Q22E68"/>
<evidence type="ECO:0000256" key="1">
    <source>
        <dbReference type="SAM" id="MobiDB-lite"/>
    </source>
</evidence>
<reference evidence="3" key="1">
    <citation type="journal article" date="2006" name="PLoS Biol.">
        <title>Macronuclear genome sequence of the ciliate Tetrahymena thermophila, a model eukaryote.</title>
        <authorList>
            <person name="Eisen J.A."/>
            <person name="Coyne R.S."/>
            <person name="Wu M."/>
            <person name="Wu D."/>
            <person name="Thiagarajan M."/>
            <person name="Wortman J.R."/>
            <person name="Badger J.H."/>
            <person name="Ren Q."/>
            <person name="Amedeo P."/>
            <person name="Jones K.M."/>
            <person name="Tallon L.J."/>
            <person name="Delcher A.L."/>
            <person name="Salzberg S.L."/>
            <person name="Silva J.C."/>
            <person name="Haas B.J."/>
            <person name="Majoros W.H."/>
            <person name="Farzad M."/>
            <person name="Carlton J.M."/>
            <person name="Smith R.K. Jr."/>
            <person name="Garg J."/>
            <person name="Pearlman R.E."/>
            <person name="Karrer K.M."/>
            <person name="Sun L."/>
            <person name="Manning G."/>
            <person name="Elde N.C."/>
            <person name="Turkewitz A.P."/>
            <person name="Asai D.J."/>
            <person name="Wilkes D.E."/>
            <person name="Wang Y."/>
            <person name="Cai H."/>
            <person name="Collins K."/>
            <person name="Stewart B.A."/>
            <person name="Lee S.R."/>
            <person name="Wilamowska K."/>
            <person name="Weinberg Z."/>
            <person name="Ruzzo W.L."/>
            <person name="Wloga D."/>
            <person name="Gaertig J."/>
            <person name="Frankel J."/>
            <person name="Tsao C.-C."/>
            <person name="Gorovsky M.A."/>
            <person name="Keeling P.J."/>
            <person name="Waller R.F."/>
            <person name="Patron N.J."/>
            <person name="Cherry J.M."/>
            <person name="Stover N.A."/>
            <person name="Krieger C.J."/>
            <person name="del Toro C."/>
            <person name="Ryder H.F."/>
            <person name="Williamson S.C."/>
            <person name="Barbeau R.A."/>
            <person name="Hamilton E.P."/>
            <person name="Orias E."/>
        </authorList>
    </citation>
    <scope>NUCLEOTIDE SEQUENCE [LARGE SCALE GENOMIC DNA]</scope>
    <source>
        <strain evidence="3">SB210</strain>
    </source>
</reference>
<gene>
    <name evidence="2" type="ORF">TTHERM_00895590</name>
</gene>
<dbReference type="InParanoid" id="Q22E68"/>
<feature type="compositionally biased region" description="Low complexity" evidence="1">
    <location>
        <begin position="496"/>
        <end position="514"/>
    </location>
</feature>
<dbReference type="KEGG" id="tet:TTHERM_00895590"/>
<dbReference type="AlphaFoldDB" id="Q22E68"/>
<dbReference type="Proteomes" id="UP000009168">
    <property type="component" value="Unassembled WGS sequence"/>
</dbReference>
<feature type="compositionally biased region" description="Basic and acidic residues" evidence="1">
    <location>
        <begin position="537"/>
        <end position="559"/>
    </location>
</feature>
<dbReference type="GeneID" id="7845249"/>
<feature type="compositionally biased region" description="Basic and acidic residues" evidence="1">
    <location>
        <begin position="483"/>
        <end position="495"/>
    </location>
</feature>
<keyword evidence="3" id="KW-1185">Reference proteome</keyword>
<protein>
    <submittedName>
        <fullName evidence="2">Ribosomal RNA large subunit methyltransferase</fullName>
    </submittedName>
</protein>
<dbReference type="Gene3D" id="3.40.50.12760">
    <property type="match status" value="1"/>
</dbReference>
<feature type="region of interest" description="Disordered" evidence="1">
    <location>
        <begin position="33"/>
        <end position="71"/>
    </location>
</feature>